<proteinExistence type="predicted"/>
<comment type="caution">
    <text evidence="1">The sequence shown here is derived from an EMBL/GenBank/DDBJ whole genome shotgun (WGS) entry which is preliminary data.</text>
</comment>
<dbReference type="EMBL" id="DVOG01000196">
    <property type="protein sequence ID" value="HIV04958.1"/>
    <property type="molecule type" value="Genomic_DNA"/>
</dbReference>
<reference evidence="1" key="1">
    <citation type="submission" date="2020-10" db="EMBL/GenBank/DDBJ databases">
        <authorList>
            <person name="Gilroy R."/>
        </authorList>
    </citation>
    <scope>NUCLEOTIDE SEQUENCE</scope>
    <source>
        <strain evidence="1">10669</strain>
    </source>
</reference>
<name>A0A9D1T1L6_9BACT</name>
<reference evidence="1" key="2">
    <citation type="journal article" date="2021" name="PeerJ">
        <title>Extensive microbial diversity within the chicken gut microbiome revealed by metagenomics and culture.</title>
        <authorList>
            <person name="Gilroy R."/>
            <person name="Ravi A."/>
            <person name="Getino M."/>
            <person name="Pursley I."/>
            <person name="Horton D.L."/>
            <person name="Alikhan N.F."/>
            <person name="Baker D."/>
            <person name="Gharbi K."/>
            <person name="Hall N."/>
            <person name="Watson M."/>
            <person name="Adriaenssens E.M."/>
            <person name="Foster-Nyarko E."/>
            <person name="Jarju S."/>
            <person name="Secka A."/>
            <person name="Antonio M."/>
            <person name="Oren A."/>
            <person name="Chaudhuri R.R."/>
            <person name="La Ragione R."/>
            <person name="Hildebrand F."/>
            <person name="Pallen M.J."/>
        </authorList>
    </citation>
    <scope>NUCLEOTIDE SEQUENCE</scope>
    <source>
        <strain evidence="1">10669</strain>
    </source>
</reference>
<evidence type="ECO:0000313" key="1">
    <source>
        <dbReference type="EMBL" id="HIV04958.1"/>
    </source>
</evidence>
<gene>
    <name evidence="1" type="ORF">IAC75_07435</name>
</gene>
<sequence>MSNFITDQIVNALNQKFGAIGQVSDLSFSRDGISVTLELSGEERPITLEAEGLSWDTSDGKMNLYFTELRCREKQWVQEIFSILAEKTGRVVSFPDSLKLMPLKMLLQKKRG</sequence>
<accession>A0A9D1T1L6</accession>
<evidence type="ECO:0000313" key="2">
    <source>
        <dbReference type="Proteomes" id="UP000886812"/>
    </source>
</evidence>
<protein>
    <submittedName>
        <fullName evidence="1">Uncharacterized protein</fullName>
    </submittedName>
</protein>
<dbReference type="AlphaFoldDB" id="A0A9D1T1L6"/>
<dbReference type="Proteomes" id="UP000886812">
    <property type="component" value="Unassembled WGS sequence"/>
</dbReference>
<organism evidence="1 2">
    <name type="scientific">Candidatus Spyradosoma merdigallinarum</name>
    <dbReference type="NCBI Taxonomy" id="2840950"/>
    <lineage>
        <taxon>Bacteria</taxon>
        <taxon>Pseudomonadati</taxon>
        <taxon>Verrucomicrobiota</taxon>
        <taxon>Opitutia</taxon>
        <taxon>Opitutia incertae sedis</taxon>
        <taxon>Candidatus Spyradosoma</taxon>
    </lineage>
</organism>